<dbReference type="Pfam" id="PF00528">
    <property type="entry name" value="BPD_transp_1"/>
    <property type="match status" value="1"/>
</dbReference>
<accession>A0A1I6GKL3</accession>
<protein>
    <submittedName>
        <fullName evidence="9">Peptide/nickel transport system permease protein</fullName>
    </submittedName>
</protein>
<dbReference type="InterPro" id="IPR000515">
    <property type="entry name" value="MetI-like"/>
</dbReference>
<feature type="transmembrane region" description="Helical" evidence="7">
    <location>
        <begin position="115"/>
        <end position="135"/>
    </location>
</feature>
<dbReference type="GO" id="GO:0055085">
    <property type="term" value="P:transmembrane transport"/>
    <property type="evidence" value="ECO:0007669"/>
    <property type="project" value="InterPro"/>
</dbReference>
<dbReference type="Pfam" id="PF12911">
    <property type="entry name" value="OppC_N"/>
    <property type="match status" value="1"/>
</dbReference>
<dbReference type="InterPro" id="IPR035906">
    <property type="entry name" value="MetI-like_sf"/>
</dbReference>
<feature type="domain" description="ABC transmembrane type-1" evidence="8">
    <location>
        <begin position="196"/>
        <end position="384"/>
    </location>
</feature>
<organism evidence="9 10">
    <name type="scientific">Halogeometricum rufum</name>
    <dbReference type="NCBI Taxonomy" id="553469"/>
    <lineage>
        <taxon>Archaea</taxon>
        <taxon>Methanobacteriati</taxon>
        <taxon>Methanobacteriota</taxon>
        <taxon>Stenosarchaea group</taxon>
        <taxon>Halobacteria</taxon>
        <taxon>Halobacteriales</taxon>
        <taxon>Haloferacaceae</taxon>
        <taxon>Halogeometricum</taxon>
    </lineage>
</organism>
<dbReference type="GO" id="GO:0005886">
    <property type="term" value="C:plasma membrane"/>
    <property type="evidence" value="ECO:0007669"/>
    <property type="project" value="UniProtKB-SubCell"/>
</dbReference>
<evidence type="ECO:0000313" key="9">
    <source>
        <dbReference type="EMBL" id="SFR42696.1"/>
    </source>
</evidence>
<feature type="transmembrane region" description="Helical" evidence="7">
    <location>
        <begin position="361"/>
        <end position="383"/>
    </location>
</feature>
<dbReference type="CDD" id="cd06261">
    <property type="entry name" value="TM_PBP2"/>
    <property type="match status" value="1"/>
</dbReference>
<keyword evidence="2 7" id="KW-0813">Transport</keyword>
<keyword evidence="4 7" id="KW-0812">Transmembrane</keyword>
<dbReference type="OrthoDB" id="312811at2157"/>
<dbReference type="PROSITE" id="PS50928">
    <property type="entry name" value="ABC_TM1"/>
    <property type="match status" value="1"/>
</dbReference>
<name>A0A1I6GKL3_9EURY</name>
<proteinExistence type="inferred from homology"/>
<feature type="transmembrane region" description="Helical" evidence="7">
    <location>
        <begin position="25"/>
        <end position="46"/>
    </location>
</feature>
<keyword evidence="10" id="KW-1185">Reference proteome</keyword>
<dbReference type="EMBL" id="FOYT01000001">
    <property type="protein sequence ID" value="SFR42696.1"/>
    <property type="molecule type" value="Genomic_DNA"/>
</dbReference>
<evidence type="ECO:0000256" key="7">
    <source>
        <dbReference type="RuleBase" id="RU363032"/>
    </source>
</evidence>
<keyword evidence="3" id="KW-1003">Cell membrane</keyword>
<evidence type="ECO:0000256" key="6">
    <source>
        <dbReference type="ARBA" id="ARBA00023136"/>
    </source>
</evidence>
<gene>
    <name evidence="9" type="ORF">SAMN04487947_1299</name>
</gene>
<dbReference type="AlphaFoldDB" id="A0A1I6GKL3"/>
<feature type="transmembrane region" description="Helical" evidence="7">
    <location>
        <begin position="77"/>
        <end position="95"/>
    </location>
</feature>
<dbReference type="STRING" id="553469.SAMN04487947_1299"/>
<dbReference type="RefSeq" id="WP_089805686.1">
    <property type="nucleotide sequence ID" value="NZ_FOYT01000001.1"/>
</dbReference>
<evidence type="ECO:0000313" key="10">
    <source>
        <dbReference type="Proteomes" id="UP000198531"/>
    </source>
</evidence>
<sequence length="397" mass="43679">MAAEDYQDRFEDIDWDDLQRSGFDVLTAQSAGFLVSMGLLALVLAYDYFLVSGGDPTVSVATPFDWEFVWDVTQLDWLLVATLVTVTFYAAYPLYDNPRMTRRYWREFRKNRAAVVSGVYLVLVFGLGLVGPLFVAKPELNVLATYQPPVFLSVPQSTVGTCVGPVADGMCQGTWQYPLGTTGQGKGIMESVVYGMRVSLEVGLVTPLIIVLIGTTVGTVAAYSGGLVDELLMRYVDIQLTFPTFFLYLLLLYLYGGTLFLLIVIFGITSWGSTARLVRSEALQRREEEYIQAAQSAGASEFWVIRKHLVPNVSNTVITNASLLIPSLILFEAAFSFLGLGDPTIPSWGQVIAAGRSDIDTAWWISTIPGVFLFTTVLALNFVGDALRDALDPRSED</sequence>
<evidence type="ECO:0000256" key="1">
    <source>
        <dbReference type="ARBA" id="ARBA00004651"/>
    </source>
</evidence>
<dbReference type="InterPro" id="IPR025966">
    <property type="entry name" value="OppC_N"/>
</dbReference>
<dbReference type="PANTHER" id="PTHR43386">
    <property type="entry name" value="OLIGOPEPTIDE TRANSPORT SYSTEM PERMEASE PROTEIN APPC"/>
    <property type="match status" value="1"/>
</dbReference>
<dbReference type="InterPro" id="IPR050366">
    <property type="entry name" value="BP-dependent_transpt_permease"/>
</dbReference>
<dbReference type="SUPFAM" id="SSF161098">
    <property type="entry name" value="MetI-like"/>
    <property type="match status" value="1"/>
</dbReference>
<keyword evidence="5 7" id="KW-1133">Transmembrane helix</keyword>
<evidence type="ECO:0000256" key="5">
    <source>
        <dbReference type="ARBA" id="ARBA00022989"/>
    </source>
</evidence>
<comment type="similarity">
    <text evidence="7">Belongs to the binding-protein-dependent transport system permease family.</text>
</comment>
<comment type="subcellular location">
    <subcellularLocation>
        <location evidence="1 7">Cell membrane</location>
        <topology evidence="1 7">Multi-pass membrane protein</topology>
    </subcellularLocation>
</comment>
<keyword evidence="6 7" id="KW-0472">Membrane</keyword>
<dbReference type="Gene3D" id="1.10.3720.10">
    <property type="entry name" value="MetI-like"/>
    <property type="match status" value="1"/>
</dbReference>
<reference evidence="10" key="1">
    <citation type="submission" date="2016-10" db="EMBL/GenBank/DDBJ databases">
        <authorList>
            <person name="Varghese N."/>
            <person name="Submissions S."/>
        </authorList>
    </citation>
    <scope>NUCLEOTIDE SEQUENCE [LARGE SCALE GENOMIC DNA]</scope>
    <source>
        <strain evidence="10">CGMCC 1.7736</strain>
    </source>
</reference>
<evidence type="ECO:0000259" key="8">
    <source>
        <dbReference type="PROSITE" id="PS50928"/>
    </source>
</evidence>
<evidence type="ECO:0000256" key="2">
    <source>
        <dbReference type="ARBA" id="ARBA00022448"/>
    </source>
</evidence>
<evidence type="ECO:0000256" key="4">
    <source>
        <dbReference type="ARBA" id="ARBA00022692"/>
    </source>
</evidence>
<dbReference type="Proteomes" id="UP000198531">
    <property type="component" value="Unassembled WGS sequence"/>
</dbReference>
<dbReference type="PANTHER" id="PTHR43386:SF1">
    <property type="entry name" value="D,D-DIPEPTIDE TRANSPORT SYSTEM PERMEASE PROTEIN DDPC-RELATED"/>
    <property type="match status" value="1"/>
</dbReference>
<feature type="transmembrane region" description="Helical" evidence="7">
    <location>
        <begin position="204"/>
        <end position="224"/>
    </location>
</feature>
<feature type="transmembrane region" description="Helical" evidence="7">
    <location>
        <begin position="245"/>
        <end position="268"/>
    </location>
</feature>
<evidence type="ECO:0000256" key="3">
    <source>
        <dbReference type="ARBA" id="ARBA00022475"/>
    </source>
</evidence>
<feature type="transmembrane region" description="Helical" evidence="7">
    <location>
        <begin position="317"/>
        <end position="340"/>
    </location>
</feature>